<dbReference type="AlphaFoldDB" id="A0A0L6JRH8"/>
<evidence type="ECO:0000313" key="4">
    <source>
        <dbReference type="EMBL" id="KNY28379.1"/>
    </source>
</evidence>
<reference evidence="5" key="1">
    <citation type="submission" date="2015-07" db="EMBL/GenBank/DDBJ databases">
        <title>Near-Complete Genome Sequence of the Cellulolytic Bacterium Bacteroides (Pseudobacteroides) cellulosolvens ATCC 35603.</title>
        <authorList>
            <person name="Dassa B."/>
            <person name="Utturkar S.M."/>
            <person name="Klingeman D.M."/>
            <person name="Hurt R.A."/>
            <person name="Keller M."/>
            <person name="Xu J."/>
            <person name="Reddy Y.H.K."/>
            <person name="Borovok I."/>
            <person name="Grinberg I.R."/>
            <person name="Lamed R."/>
            <person name="Zhivin O."/>
            <person name="Bayer E.A."/>
            <person name="Brown S.D."/>
        </authorList>
    </citation>
    <scope>NUCLEOTIDE SEQUENCE [LARGE SCALE GENOMIC DNA]</scope>
    <source>
        <strain evidence="5">DSM 2933</strain>
    </source>
</reference>
<organism evidence="4 5">
    <name type="scientific">Pseudobacteroides cellulosolvens ATCC 35603 = DSM 2933</name>
    <dbReference type="NCBI Taxonomy" id="398512"/>
    <lineage>
        <taxon>Bacteria</taxon>
        <taxon>Bacillati</taxon>
        <taxon>Bacillota</taxon>
        <taxon>Clostridia</taxon>
        <taxon>Eubacteriales</taxon>
        <taxon>Oscillospiraceae</taxon>
        <taxon>Pseudobacteroides</taxon>
    </lineage>
</organism>
<keyword evidence="1" id="KW-0175">Coiled coil</keyword>
<gene>
    <name evidence="4" type="ORF">Bccel_3653</name>
</gene>
<evidence type="ECO:0000313" key="5">
    <source>
        <dbReference type="Proteomes" id="UP000036923"/>
    </source>
</evidence>
<keyword evidence="5" id="KW-1185">Reference proteome</keyword>
<evidence type="ECO:0008006" key="6">
    <source>
        <dbReference type="Google" id="ProtNLM"/>
    </source>
</evidence>
<comment type="caution">
    <text evidence="4">The sequence shown here is derived from an EMBL/GenBank/DDBJ whole genome shotgun (WGS) entry which is preliminary data.</text>
</comment>
<keyword evidence="3" id="KW-0472">Membrane</keyword>
<feature type="coiled-coil region" evidence="1">
    <location>
        <begin position="103"/>
        <end position="185"/>
    </location>
</feature>
<feature type="region of interest" description="Disordered" evidence="2">
    <location>
        <begin position="1"/>
        <end position="26"/>
    </location>
</feature>
<dbReference type="eggNOG" id="ENOG5032R7B">
    <property type="taxonomic scope" value="Bacteria"/>
</dbReference>
<dbReference type="EMBL" id="LGTC01000001">
    <property type="protein sequence ID" value="KNY28379.1"/>
    <property type="molecule type" value="Genomic_DNA"/>
</dbReference>
<keyword evidence="3" id="KW-1133">Transmembrane helix</keyword>
<evidence type="ECO:0000256" key="2">
    <source>
        <dbReference type="SAM" id="MobiDB-lite"/>
    </source>
</evidence>
<evidence type="ECO:0000256" key="3">
    <source>
        <dbReference type="SAM" id="Phobius"/>
    </source>
</evidence>
<dbReference type="Proteomes" id="UP000036923">
    <property type="component" value="Unassembled WGS sequence"/>
</dbReference>
<dbReference type="SUPFAM" id="SSF158791">
    <property type="entry name" value="MgtE N-terminal domain-like"/>
    <property type="match status" value="1"/>
</dbReference>
<accession>A0A0L6JRH8</accession>
<keyword evidence="3" id="KW-0812">Transmembrane</keyword>
<dbReference type="OrthoDB" id="2088390at2"/>
<dbReference type="InterPro" id="IPR038076">
    <property type="entry name" value="MgtE_N_sf"/>
</dbReference>
<proteinExistence type="predicted"/>
<evidence type="ECO:0000256" key="1">
    <source>
        <dbReference type="SAM" id="Coils"/>
    </source>
</evidence>
<dbReference type="RefSeq" id="WP_036938686.1">
    <property type="nucleotide sequence ID" value="NZ_JQKC01000007.1"/>
</dbReference>
<name>A0A0L6JRH8_9FIRM</name>
<sequence>MAKKGKLQEDEILNQESQSPKPQGSVEESSKKGFLFGLLALLTALVIIIAVIGGALFIVIKNNVGGAADKYRKEIQGIPILNLALAKAKEEDDPDKLTPEDLKKKYLELKKTKEEQIEKLENANKKIAELQNSNGQIDKLKAEVEKYKKDSETAKKQYEEYKKQMEAEKSKQEEYKKKIDEIVAKGDKTAFKEYYEQLNPEVSQKIYAEIITEKKVDTEIKKFATLYETMDPSAAAAIFEKLGTGKIDLVVDILRYMKKESSAEVLASMKTDFSAVVSEKLSKFYMVKPAS</sequence>
<feature type="transmembrane region" description="Helical" evidence="3">
    <location>
        <begin position="34"/>
        <end position="60"/>
    </location>
</feature>
<dbReference type="STRING" id="398512.Bccel_3653"/>
<protein>
    <recommendedName>
        <fullName evidence="6">MgtE intracellular region</fullName>
    </recommendedName>
</protein>
<dbReference type="Gene3D" id="1.25.60.10">
    <property type="entry name" value="MgtE N-terminal domain-like"/>
    <property type="match status" value="1"/>
</dbReference>